<evidence type="ECO:0000313" key="1">
    <source>
        <dbReference type="EnsemblPlants" id="Solyc05g026250.2.1.1"/>
    </source>
</evidence>
<organism evidence="1">
    <name type="scientific">Solanum lycopersicum</name>
    <name type="common">Tomato</name>
    <name type="synonym">Lycopersicon esculentum</name>
    <dbReference type="NCBI Taxonomy" id="4081"/>
    <lineage>
        <taxon>Eukaryota</taxon>
        <taxon>Viridiplantae</taxon>
        <taxon>Streptophyta</taxon>
        <taxon>Embryophyta</taxon>
        <taxon>Tracheophyta</taxon>
        <taxon>Spermatophyta</taxon>
        <taxon>Magnoliopsida</taxon>
        <taxon>eudicotyledons</taxon>
        <taxon>Gunneridae</taxon>
        <taxon>Pentapetalae</taxon>
        <taxon>asterids</taxon>
        <taxon>lamiids</taxon>
        <taxon>Solanales</taxon>
        <taxon>Solanaceae</taxon>
        <taxon>Solanoideae</taxon>
        <taxon>Solaneae</taxon>
        <taxon>Solanum</taxon>
        <taxon>Solanum subgen. Lycopersicon</taxon>
    </lineage>
</organism>
<dbReference type="Proteomes" id="UP000004994">
    <property type="component" value="Chromosome 5"/>
</dbReference>
<dbReference type="InParanoid" id="A0A3Q7GIM2"/>
<keyword evidence="2" id="KW-1185">Reference proteome</keyword>
<sequence>MNYPSIRRMITGCLKTRHKTINSQLKNQILGI</sequence>
<reference evidence="1" key="1">
    <citation type="journal article" date="2012" name="Nature">
        <title>The tomato genome sequence provides insights into fleshy fruit evolution.</title>
        <authorList>
            <consortium name="Tomato Genome Consortium"/>
        </authorList>
    </citation>
    <scope>NUCLEOTIDE SEQUENCE [LARGE SCALE GENOMIC DNA]</scope>
    <source>
        <strain evidence="1">cv. Heinz 1706</strain>
    </source>
</reference>
<accession>A0A3Q7GIM2</accession>
<name>A0A3Q7GIM2_SOLLC</name>
<reference evidence="1" key="2">
    <citation type="submission" date="2019-01" db="UniProtKB">
        <authorList>
            <consortium name="EnsemblPlants"/>
        </authorList>
    </citation>
    <scope>IDENTIFICATION</scope>
    <source>
        <strain evidence="1">cv. Heinz 1706</strain>
    </source>
</reference>
<protein>
    <submittedName>
        <fullName evidence="1">Uncharacterized protein</fullName>
    </submittedName>
</protein>
<dbReference type="Gramene" id="Solyc05g026250.2.1">
    <property type="protein sequence ID" value="Solyc05g026250.2.1.1"/>
    <property type="gene ID" value="Solyc05g026250.2"/>
</dbReference>
<proteinExistence type="predicted"/>
<dbReference type="AlphaFoldDB" id="A0A3Q7GIM2"/>
<evidence type="ECO:0000313" key="2">
    <source>
        <dbReference type="Proteomes" id="UP000004994"/>
    </source>
</evidence>
<dbReference type="EnsemblPlants" id="Solyc05g026250.2.1">
    <property type="protein sequence ID" value="Solyc05g026250.2.1.1"/>
    <property type="gene ID" value="Solyc05g026250.2"/>
</dbReference>